<sequence length="50" mass="5702">MLKSTHRIRYSAKIGETRPIQVNSMGKALMSLLTPDERRATVAKLSFEMH</sequence>
<proteinExistence type="predicted"/>
<keyword evidence="3" id="KW-1185">Reference proteome</keyword>
<protein>
    <recommendedName>
        <fullName evidence="1">IclR-ED domain-containing protein</fullName>
    </recommendedName>
</protein>
<evidence type="ECO:0000259" key="1">
    <source>
        <dbReference type="PROSITE" id="PS51078"/>
    </source>
</evidence>
<dbReference type="InterPro" id="IPR014757">
    <property type="entry name" value="Tscrpt_reg_IclR_C"/>
</dbReference>
<gene>
    <name evidence="2" type="ORF">GCM10010994_19930</name>
</gene>
<reference evidence="2" key="1">
    <citation type="journal article" date="2014" name="Int. J. Syst. Evol. Microbiol.">
        <title>Complete genome sequence of Corynebacterium casei LMG S-19264T (=DSM 44701T), isolated from a smear-ripened cheese.</title>
        <authorList>
            <consortium name="US DOE Joint Genome Institute (JGI-PGF)"/>
            <person name="Walter F."/>
            <person name="Albersmeier A."/>
            <person name="Kalinowski J."/>
            <person name="Ruckert C."/>
        </authorList>
    </citation>
    <scope>NUCLEOTIDE SEQUENCE</scope>
    <source>
        <strain evidence="2">CGMCC 1.12919</strain>
    </source>
</reference>
<dbReference type="RefSeq" id="WP_188608996.1">
    <property type="nucleotide sequence ID" value="NZ_BMGG01000003.1"/>
</dbReference>
<dbReference type="AlphaFoldDB" id="A0A916XCW8"/>
<evidence type="ECO:0000313" key="3">
    <source>
        <dbReference type="Proteomes" id="UP000637002"/>
    </source>
</evidence>
<dbReference type="InterPro" id="IPR029016">
    <property type="entry name" value="GAF-like_dom_sf"/>
</dbReference>
<dbReference type="EMBL" id="BMGG01000003">
    <property type="protein sequence ID" value="GGC61380.1"/>
    <property type="molecule type" value="Genomic_DNA"/>
</dbReference>
<dbReference type="SUPFAM" id="SSF55781">
    <property type="entry name" value="GAF domain-like"/>
    <property type="match status" value="1"/>
</dbReference>
<feature type="domain" description="IclR-ED" evidence="1">
    <location>
        <begin position="1"/>
        <end position="50"/>
    </location>
</feature>
<accession>A0A916XCW8</accession>
<dbReference type="PROSITE" id="PS51078">
    <property type="entry name" value="ICLR_ED"/>
    <property type="match status" value="1"/>
</dbReference>
<reference evidence="2" key="2">
    <citation type="submission" date="2020-09" db="EMBL/GenBank/DDBJ databases">
        <authorList>
            <person name="Sun Q."/>
            <person name="Zhou Y."/>
        </authorList>
    </citation>
    <scope>NUCLEOTIDE SEQUENCE</scope>
    <source>
        <strain evidence="2">CGMCC 1.12919</strain>
    </source>
</reference>
<name>A0A916XCW8_9HYPH</name>
<dbReference type="Proteomes" id="UP000637002">
    <property type="component" value="Unassembled WGS sequence"/>
</dbReference>
<dbReference type="Gene3D" id="3.30.450.40">
    <property type="match status" value="1"/>
</dbReference>
<evidence type="ECO:0000313" key="2">
    <source>
        <dbReference type="EMBL" id="GGC61380.1"/>
    </source>
</evidence>
<organism evidence="2 3">
    <name type="scientific">Chelatococcus reniformis</name>
    <dbReference type="NCBI Taxonomy" id="1494448"/>
    <lineage>
        <taxon>Bacteria</taxon>
        <taxon>Pseudomonadati</taxon>
        <taxon>Pseudomonadota</taxon>
        <taxon>Alphaproteobacteria</taxon>
        <taxon>Hyphomicrobiales</taxon>
        <taxon>Chelatococcaceae</taxon>
        <taxon>Chelatococcus</taxon>
    </lineage>
</organism>
<comment type="caution">
    <text evidence="2">The sequence shown here is derived from an EMBL/GenBank/DDBJ whole genome shotgun (WGS) entry which is preliminary data.</text>
</comment>